<evidence type="ECO:0000259" key="6">
    <source>
        <dbReference type="Pfam" id="PF07980"/>
    </source>
</evidence>
<dbReference type="InterPro" id="IPR011990">
    <property type="entry name" value="TPR-like_helical_dom_sf"/>
</dbReference>
<dbReference type="Gene3D" id="1.25.40.390">
    <property type="match status" value="1"/>
</dbReference>
<sequence>MKTIKYLLILLTLASALWGCKNELEEKVYDFYSPNNLYKTQEDAESAITGMYGYLHSWNFFKAPYLFGEDVDHDHVVGPQWIMSDMGAGNFNNYWGTSALWVGWYSLVSQSNITLEKVPGIKMASDSVKNRILGEAYFFRAWSYYNLTRLWGPVPLRLENVSSGAPIDLARAPVTEVYNQVIADLQKAEQLLPLRFSPNAGAAGKVNRGAAKTLLAKTYATMASSALNAEQLTVRGKTYTKDVVKGYESLDSKALYTKARDKALEVIQGGEFNLMPTFMQVWGRANKNNPEMIWELQTQDNDTYGTLLQYYYSAPWYGGTSYQWMSAKLYDSYTAKDTRAVDGVFHQYYMYGAWMLYPERDTTLYKSVSGGFTAKFYPAYSHPFTKKYWLGASTEIGATGTTVRAGNRDCDFPLLRYADLLLIYAEAENEINGPTQAAYAQLNKIRERSKLAAASGLNKQEFRSLVFEERGKELYQEVNRRHDLIRWGVYLQVMNDLGTDENVIKTRSDKNLLFPIPQDEINSNKLIGVNNPGW</sequence>
<reference evidence="8 9" key="1">
    <citation type="submission" date="2019-05" db="EMBL/GenBank/DDBJ databases">
        <title>Dyadobacter AR-3-8 sp. nov., isolated from arctic soil.</title>
        <authorList>
            <person name="Chaudhary D.K."/>
        </authorList>
    </citation>
    <scope>NUCLEOTIDE SEQUENCE [LARGE SCALE GENOMIC DNA]</scope>
    <source>
        <strain evidence="8 9">AR-3-8</strain>
    </source>
</reference>
<dbReference type="OrthoDB" id="5694214at2"/>
<evidence type="ECO:0000256" key="5">
    <source>
        <dbReference type="ARBA" id="ARBA00023237"/>
    </source>
</evidence>
<evidence type="ECO:0000256" key="3">
    <source>
        <dbReference type="ARBA" id="ARBA00022729"/>
    </source>
</evidence>
<evidence type="ECO:0000313" key="9">
    <source>
        <dbReference type="Proteomes" id="UP000304900"/>
    </source>
</evidence>
<keyword evidence="9" id="KW-1185">Reference proteome</keyword>
<dbReference type="CDD" id="cd08977">
    <property type="entry name" value="SusD"/>
    <property type="match status" value="1"/>
</dbReference>
<dbReference type="Pfam" id="PF14322">
    <property type="entry name" value="SusD-like_3"/>
    <property type="match status" value="1"/>
</dbReference>
<dbReference type="InterPro" id="IPR012944">
    <property type="entry name" value="SusD_RagB_dom"/>
</dbReference>
<keyword evidence="3" id="KW-0732">Signal</keyword>
<dbReference type="RefSeq" id="WP_137339752.1">
    <property type="nucleotide sequence ID" value="NZ_BSQH01000007.1"/>
</dbReference>
<evidence type="ECO:0000313" key="8">
    <source>
        <dbReference type="EMBL" id="TKT92207.1"/>
    </source>
</evidence>
<dbReference type="EMBL" id="SZVO01000004">
    <property type="protein sequence ID" value="TKT92207.1"/>
    <property type="molecule type" value="Genomic_DNA"/>
</dbReference>
<comment type="similarity">
    <text evidence="2">Belongs to the SusD family.</text>
</comment>
<comment type="caution">
    <text evidence="8">The sequence shown here is derived from an EMBL/GenBank/DDBJ whole genome shotgun (WGS) entry which is preliminary data.</text>
</comment>
<evidence type="ECO:0000256" key="2">
    <source>
        <dbReference type="ARBA" id="ARBA00006275"/>
    </source>
</evidence>
<evidence type="ECO:0000256" key="1">
    <source>
        <dbReference type="ARBA" id="ARBA00004442"/>
    </source>
</evidence>
<dbReference type="InterPro" id="IPR033985">
    <property type="entry name" value="SusD-like_N"/>
</dbReference>
<keyword evidence="5" id="KW-0998">Cell outer membrane</keyword>
<feature type="domain" description="SusD-like N-terminal" evidence="7">
    <location>
        <begin position="81"/>
        <end position="219"/>
    </location>
</feature>
<organism evidence="8 9">
    <name type="scientific">Dyadobacter frigoris</name>
    <dbReference type="NCBI Taxonomy" id="2576211"/>
    <lineage>
        <taxon>Bacteria</taxon>
        <taxon>Pseudomonadati</taxon>
        <taxon>Bacteroidota</taxon>
        <taxon>Cytophagia</taxon>
        <taxon>Cytophagales</taxon>
        <taxon>Spirosomataceae</taxon>
        <taxon>Dyadobacter</taxon>
    </lineage>
</organism>
<name>A0A4U6D7K4_9BACT</name>
<evidence type="ECO:0000256" key="4">
    <source>
        <dbReference type="ARBA" id="ARBA00023136"/>
    </source>
</evidence>
<dbReference type="SUPFAM" id="SSF48452">
    <property type="entry name" value="TPR-like"/>
    <property type="match status" value="1"/>
</dbReference>
<protein>
    <submittedName>
        <fullName evidence="8">RagB/SusD family nutrient uptake outer membrane protein</fullName>
    </submittedName>
</protein>
<feature type="domain" description="RagB/SusD" evidence="6">
    <location>
        <begin position="290"/>
        <end position="534"/>
    </location>
</feature>
<dbReference type="Pfam" id="PF07980">
    <property type="entry name" value="SusD_RagB"/>
    <property type="match status" value="1"/>
</dbReference>
<evidence type="ECO:0000259" key="7">
    <source>
        <dbReference type="Pfam" id="PF14322"/>
    </source>
</evidence>
<proteinExistence type="inferred from homology"/>
<comment type="subcellular location">
    <subcellularLocation>
        <location evidence="1">Cell outer membrane</location>
    </subcellularLocation>
</comment>
<dbReference type="AlphaFoldDB" id="A0A4U6D7K4"/>
<dbReference type="GO" id="GO:0009279">
    <property type="term" value="C:cell outer membrane"/>
    <property type="evidence" value="ECO:0007669"/>
    <property type="project" value="UniProtKB-SubCell"/>
</dbReference>
<dbReference type="Proteomes" id="UP000304900">
    <property type="component" value="Unassembled WGS sequence"/>
</dbReference>
<keyword evidence="4" id="KW-0472">Membrane</keyword>
<gene>
    <name evidence="8" type="ORF">FDK13_09450</name>
</gene>
<accession>A0A4U6D7K4</accession>